<dbReference type="InterPro" id="IPR013740">
    <property type="entry name" value="Redoxin"/>
</dbReference>
<feature type="domain" description="Thioredoxin" evidence="2">
    <location>
        <begin position="37"/>
        <end position="185"/>
    </location>
</feature>
<keyword evidence="1" id="KW-0732">Signal</keyword>
<protein>
    <submittedName>
        <fullName evidence="3">Lipoprotein, putative</fullName>
    </submittedName>
</protein>
<dbReference type="KEGG" id="cjj:CJJ81176_1222"/>
<dbReference type="PANTHER" id="PTHR42852">
    <property type="entry name" value="THIOL:DISULFIDE INTERCHANGE PROTEIN DSBE"/>
    <property type="match status" value="1"/>
</dbReference>
<dbReference type="HOGENOM" id="CLU_042529_11_4_7"/>
<dbReference type="EMBL" id="CP000538">
    <property type="protein sequence ID" value="EAQ72143.1"/>
    <property type="molecule type" value="Genomic_DNA"/>
</dbReference>
<dbReference type="InterPro" id="IPR013766">
    <property type="entry name" value="Thioredoxin_domain"/>
</dbReference>
<feature type="signal peptide" evidence="1">
    <location>
        <begin position="1"/>
        <end position="20"/>
    </location>
</feature>
<sequence>MKIKKILLLVAISCLFVACSNDKEKQQNDVNLSTEASINQSDDMNFKLNLIDGGSISVKKENTVLNFNDEDKATLFVFFTTWCTPCIAEIPHLNKLQEKYNNDFNIVGVLLEDKSNDEIQKFIEQHKISYKVANGENNYLLAKALGGVNGIPTMFLYNKHSKLINQYLGLIPEEMLEIDIQKAIL</sequence>
<evidence type="ECO:0000313" key="4">
    <source>
        <dbReference type="Proteomes" id="UP000000646"/>
    </source>
</evidence>
<dbReference type="eggNOG" id="COG0526">
    <property type="taxonomic scope" value="Bacteria"/>
</dbReference>
<dbReference type="Pfam" id="PF08534">
    <property type="entry name" value="Redoxin"/>
    <property type="match status" value="1"/>
</dbReference>
<dbReference type="SUPFAM" id="SSF52833">
    <property type="entry name" value="Thioredoxin-like"/>
    <property type="match status" value="1"/>
</dbReference>
<dbReference type="RefSeq" id="WP_002867374.1">
    <property type="nucleotide sequence ID" value="NC_008787.1"/>
</dbReference>
<accession>A0A0H3PH37</accession>
<dbReference type="InterPro" id="IPR050553">
    <property type="entry name" value="Thioredoxin_ResA/DsbE_sf"/>
</dbReference>
<dbReference type="AlphaFoldDB" id="A0A0H3PH37"/>
<reference evidence="4" key="1">
    <citation type="submission" date="2006-12" db="EMBL/GenBank/DDBJ databases">
        <authorList>
            <person name="Fouts D.E."/>
            <person name="Nelson K.E."/>
            <person name="Sebastian Y."/>
        </authorList>
    </citation>
    <scope>NUCLEOTIDE SEQUENCE [LARGE SCALE GENOMIC DNA]</scope>
    <source>
        <strain evidence="4">81-176</strain>
    </source>
</reference>
<dbReference type="PANTHER" id="PTHR42852:SF17">
    <property type="entry name" value="THIOREDOXIN-LIKE PROTEIN HI_1115"/>
    <property type="match status" value="1"/>
</dbReference>
<gene>
    <name evidence="3" type="ordered locus">CJJ81176_1222</name>
</gene>
<dbReference type="Gene3D" id="3.40.30.10">
    <property type="entry name" value="Glutaredoxin"/>
    <property type="match status" value="1"/>
</dbReference>
<dbReference type="GO" id="GO:0016491">
    <property type="term" value="F:oxidoreductase activity"/>
    <property type="evidence" value="ECO:0007669"/>
    <property type="project" value="InterPro"/>
</dbReference>
<keyword evidence="3" id="KW-0449">Lipoprotein</keyword>
<dbReference type="PROSITE" id="PS51352">
    <property type="entry name" value="THIOREDOXIN_2"/>
    <property type="match status" value="1"/>
</dbReference>
<organism evidence="3 4">
    <name type="scientific">Campylobacter jejuni subsp. jejuni serotype O:23/36 (strain 81-176)</name>
    <dbReference type="NCBI Taxonomy" id="354242"/>
    <lineage>
        <taxon>Bacteria</taxon>
        <taxon>Pseudomonadati</taxon>
        <taxon>Campylobacterota</taxon>
        <taxon>Epsilonproteobacteria</taxon>
        <taxon>Campylobacterales</taxon>
        <taxon>Campylobacteraceae</taxon>
        <taxon>Campylobacter</taxon>
    </lineage>
</organism>
<evidence type="ECO:0000259" key="2">
    <source>
        <dbReference type="PROSITE" id="PS51352"/>
    </source>
</evidence>
<proteinExistence type="predicted"/>
<feature type="chain" id="PRO_5002617490" evidence="1">
    <location>
        <begin position="21"/>
        <end position="185"/>
    </location>
</feature>
<dbReference type="Proteomes" id="UP000000646">
    <property type="component" value="Chromosome"/>
</dbReference>
<evidence type="ECO:0000313" key="3">
    <source>
        <dbReference type="EMBL" id="EAQ72143.1"/>
    </source>
</evidence>
<name>A0A0H3PH37_CAMJJ</name>
<dbReference type="PROSITE" id="PS51257">
    <property type="entry name" value="PROKAR_LIPOPROTEIN"/>
    <property type="match status" value="1"/>
</dbReference>
<dbReference type="InterPro" id="IPR036249">
    <property type="entry name" value="Thioredoxin-like_sf"/>
</dbReference>
<dbReference type="CDD" id="cd02966">
    <property type="entry name" value="TlpA_like_family"/>
    <property type="match status" value="1"/>
</dbReference>
<evidence type="ECO:0000256" key="1">
    <source>
        <dbReference type="SAM" id="SignalP"/>
    </source>
</evidence>